<proteinExistence type="predicted"/>
<accession>A0A8H6X2J0</accession>
<dbReference type="Proteomes" id="UP000623467">
    <property type="component" value="Unassembled WGS sequence"/>
</dbReference>
<comment type="caution">
    <text evidence="1">The sequence shown here is derived from an EMBL/GenBank/DDBJ whole genome shotgun (WGS) entry which is preliminary data.</text>
</comment>
<organism evidence="1 2">
    <name type="scientific">Mycena sanguinolenta</name>
    <dbReference type="NCBI Taxonomy" id="230812"/>
    <lineage>
        <taxon>Eukaryota</taxon>
        <taxon>Fungi</taxon>
        <taxon>Dikarya</taxon>
        <taxon>Basidiomycota</taxon>
        <taxon>Agaricomycotina</taxon>
        <taxon>Agaricomycetes</taxon>
        <taxon>Agaricomycetidae</taxon>
        <taxon>Agaricales</taxon>
        <taxon>Marasmiineae</taxon>
        <taxon>Mycenaceae</taxon>
        <taxon>Mycena</taxon>
    </lineage>
</organism>
<dbReference type="OrthoDB" id="3157337at2759"/>
<dbReference type="AlphaFoldDB" id="A0A8H6X2J0"/>
<gene>
    <name evidence="1" type="ORF">MSAN_02430100</name>
</gene>
<sequence>MFELPSGDDSPEGLSDELPIVLEGETAEDFRAVLKYIYAPPIQVQIESIPAAALPEMISVARFSHKYAMDHWKSWALEVIGLRVTSLDLLPTEYLQPLYSLLILLEHGPSTRARILERWCDVVEKNNLSIIPVLAAADAGEAFYREGLVAVYCIEIRRWEKGASTFTQTLIRNGVSQIYFQRMHSGQPSHVADARVEPIPHP</sequence>
<name>A0A8H6X2J0_9AGAR</name>
<reference evidence="1" key="1">
    <citation type="submission" date="2020-05" db="EMBL/GenBank/DDBJ databases">
        <title>Mycena genomes resolve the evolution of fungal bioluminescence.</title>
        <authorList>
            <person name="Tsai I.J."/>
        </authorList>
    </citation>
    <scope>NUCLEOTIDE SEQUENCE</scope>
    <source>
        <strain evidence="1">160909Yilan</strain>
    </source>
</reference>
<protein>
    <submittedName>
        <fullName evidence="1">BTB domain-containing protein</fullName>
    </submittedName>
</protein>
<dbReference type="EMBL" id="JACAZH010000058">
    <property type="protein sequence ID" value="KAF7333227.1"/>
    <property type="molecule type" value="Genomic_DNA"/>
</dbReference>
<keyword evidence="2" id="KW-1185">Reference proteome</keyword>
<evidence type="ECO:0000313" key="1">
    <source>
        <dbReference type="EMBL" id="KAF7333227.1"/>
    </source>
</evidence>
<evidence type="ECO:0000313" key="2">
    <source>
        <dbReference type="Proteomes" id="UP000623467"/>
    </source>
</evidence>